<keyword evidence="2" id="KW-0813">Transport</keyword>
<keyword evidence="6" id="KW-1185">Reference proteome</keyword>
<proteinExistence type="inferred from homology"/>
<evidence type="ECO:0000256" key="1">
    <source>
        <dbReference type="ARBA" id="ARBA00008520"/>
    </source>
</evidence>
<protein>
    <submittedName>
        <fullName evidence="5">Extracellular solute-binding protein</fullName>
    </submittedName>
</protein>
<keyword evidence="3" id="KW-0732">Signal</keyword>
<keyword evidence="4" id="KW-1133">Transmembrane helix</keyword>
<dbReference type="GO" id="GO:0055052">
    <property type="term" value="C:ATP-binding cassette (ABC) transporter complex, substrate-binding subunit-containing"/>
    <property type="evidence" value="ECO:0007669"/>
    <property type="project" value="TreeGrafter"/>
</dbReference>
<reference evidence="5 6" key="1">
    <citation type="submission" date="2019-02" db="EMBL/GenBank/DDBJ databases">
        <title>Paenibacillus sp. nov., isolated from surface-sterilized tissue of Thalictrum simplex L.</title>
        <authorList>
            <person name="Tuo L."/>
        </authorList>
    </citation>
    <scope>NUCLEOTIDE SEQUENCE [LARGE SCALE GENOMIC DNA]</scope>
    <source>
        <strain evidence="5 6">N2SHLJ1</strain>
    </source>
</reference>
<dbReference type="Pfam" id="PF13416">
    <property type="entry name" value="SBP_bac_8"/>
    <property type="match status" value="1"/>
</dbReference>
<dbReference type="Gene3D" id="3.40.190.10">
    <property type="entry name" value="Periplasmic binding protein-like II"/>
    <property type="match status" value="1"/>
</dbReference>
<gene>
    <name evidence="5" type="ORF">EYB31_30305</name>
</gene>
<dbReference type="Proteomes" id="UP000293142">
    <property type="component" value="Unassembled WGS sequence"/>
</dbReference>
<comment type="caution">
    <text evidence="5">The sequence shown here is derived from an EMBL/GenBank/DDBJ whole genome shotgun (WGS) entry which is preliminary data.</text>
</comment>
<dbReference type="GO" id="GO:0042956">
    <property type="term" value="P:maltodextrin transmembrane transport"/>
    <property type="evidence" value="ECO:0007669"/>
    <property type="project" value="TreeGrafter"/>
</dbReference>
<accession>A0A4Q9DGL7</accession>
<dbReference type="InterPro" id="IPR006059">
    <property type="entry name" value="SBP"/>
</dbReference>
<feature type="transmembrane region" description="Helical" evidence="4">
    <location>
        <begin position="12"/>
        <end position="32"/>
    </location>
</feature>
<dbReference type="PANTHER" id="PTHR30061:SF50">
    <property type="entry name" value="MALTOSE_MALTODEXTRIN-BINDING PERIPLASMIC PROTEIN"/>
    <property type="match status" value="1"/>
</dbReference>
<sequence>MKRGDFHLNKRTLAMALSLLLMGGILCSLYILNRQNYNLYQEYRPKETIEVWASTPALIELCDRFERKYPEVHINRRYFYNQDVLLEELTAALSAGTYPDMAEIGSHYGLLPLIETGLPLALNEMMGEEERSALHAGIRSRFEYDGKLWAWPIGFSIPILFYHKNLLDYYEPGVVSATVWDDLWQLSARLQDTVRKNNPAFWGFHTDTQTPWYLLTMLSQLGRTDRLPQQIEALTARGSGAFTQWERALKTYALFPRLTHQMAVTQFVNGLGGILLSSSEKLPLLERLIAGKFQLGALPLPRMEQGGEEGNLAGGKGLMLLANTSGKKEVALTVLKFLNEQEQLDYFSGETGYIPAIMPPPGQELIRRYTNVPLFDKTLREEMGRIKPLAPTPADRDVWERIRKRQEQLEQE</sequence>
<evidence type="ECO:0000256" key="2">
    <source>
        <dbReference type="ARBA" id="ARBA00022448"/>
    </source>
</evidence>
<keyword evidence="4" id="KW-0472">Membrane</keyword>
<dbReference type="EMBL" id="SIRE01000026">
    <property type="protein sequence ID" value="TBL71384.1"/>
    <property type="molecule type" value="Genomic_DNA"/>
</dbReference>
<dbReference type="GO" id="GO:0015768">
    <property type="term" value="P:maltose transport"/>
    <property type="evidence" value="ECO:0007669"/>
    <property type="project" value="TreeGrafter"/>
</dbReference>
<evidence type="ECO:0000256" key="4">
    <source>
        <dbReference type="SAM" id="Phobius"/>
    </source>
</evidence>
<evidence type="ECO:0000313" key="5">
    <source>
        <dbReference type="EMBL" id="TBL71384.1"/>
    </source>
</evidence>
<name>A0A4Q9DGL7_9BACL</name>
<dbReference type="OrthoDB" id="9795467at2"/>
<dbReference type="AlphaFoldDB" id="A0A4Q9DGL7"/>
<dbReference type="PANTHER" id="PTHR30061">
    <property type="entry name" value="MALTOSE-BINDING PERIPLASMIC PROTEIN"/>
    <property type="match status" value="1"/>
</dbReference>
<comment type="similarity">
    <text evidence="1">Belongs to the bacterial solute-binding protein 1 family.</text>
</comment>
<dbReference type="GO" id="GO:1901982">
    <property type="term" value="F:maltose binding"/>
    <property type="evidence" value="ECO:0007669"/>
    <property type="project" value="TreeGrafter"/>
</dbReference>
<organism evidence="5 6">
    <name type="scientific">Paenibacillus thalictri</name>
    <dbReference type="NCBI Taxonomy" id="2527873"/>
    <lineage>
        <taxon>Bacteria</taxon>
        <taxon>Bacillati</taxon>
        <taxon>Bacillota</taxon>
        <taxon>Bacilli</taxon>
        <taxon>Bacillales</taxon>
        <taxon>Paenibacillaceae</taxon>
        <taxon>Paenibacillus</taxon>
    </lineage>
</organism>
<keyword evidence="4" id="KW-0812">Transmembrane</keyword>
<evidence type="ECO:0000313" key="6">
    <source>
        <dbReference type="Proteomes" id="UP000293142"/>
    </source>
</evidence>
<evidence type="ECO:0000256" key="3">
    <source>
        <dbReference type="ARBA" id="ARBA00022729"/>
    </source>
</evidence>
<dbReference type="SUPFAM" id="SSF53850">
    <property type="entry name" value="Periplasmic binding protein-like II"/>
    <property type="match status" value="1"/>
</dbReference>